<dbReference type="PANTHER" id="PTHR30537:SF5">
    <property type="entry name" value="HTH-TYPE TRANSCRIPTIONAL ACTIVATOR TTDR-RELATED"/>
    <property type="match status" value="1"/>
</dbReference>
<proteinExistence type="inferred from homology"/>
<dbReference type="InterPro" id="IPR036388">
    <property type="entry name" value="WH-like_DNA-bd_sf"/>
</dbReference>
<evidence type="ECO:0000259" key="5">
    <source>
        <dbReference type="PROSITE" id="PS50931"/>
    </source>
</evidence>
<keyword evidence="3" id="KW-0238">DNA-binding</keyword>
<evidence type="ECO:0000313" key="7">
    <source>
        <dbReference type="Proteomes" id="UP000494363"/>
    </source>
</evidence>
<dbReference type="GO" id="GO:0006351">
    <property type="term" value="P:DNA-templated transcription"/>
    <property type="evidence" value="ECO:0007669"/>
    <property type="project" value="TreeGrafter"/>
</dbReference>
<sequence>MDRFDAMTVFVRVVEAGSLSAAARVGPQSLTSVSRHIAALEERLGTQLLRRTTRHLALTDEGRLFYERAKAILGEMEELEGALSAGRDEPSGRLRVAAPGLIGRYRIAPLLPRFLARYPSVDVDLVLVDRTVDLVEENIHLAVRLGRQPDSSLVARKLAEVHMLTCAAPVYLKRRGTPKSPGDLRDHDCLTFSDTAGAIEWRFRSSSTQVSVRVTGRIWANSLYAVVAAAIEGGGIVRVPSWQVAHEIAAGRLRTLLDAYRPPPTPVYAVFDHARRSSPKVRTFVDYLVDQWAGSDLETVTSR</sequence>
<dbReference type="Gene3D" id="3.40.190.290">
    <property type="match status" value="1"/>
</dbReference>
<organism evidence="6 7">
    <name type="scientific">Paraburkholderia humisilvae</name>
    <dbReference type="NCBI Taxonomy" id="627669"/>
    <lineage>
        <taxon>Bacteria</taxon>
        <taxon>Pseudomonadati</taxon>
        <taxon>Pseudomonadota</taxon>
        <taxon>Betaproteobacteria</taxon>
        <taxon>Burkholderiales</taxon>
        <taxon>Burkholderiaceae</taxon>
        <taxon>Paraburkholderia</taxon>
    </lineage>
</organism>
<evidence type="ECO:0000256" key="4">
    <source>
        <dbReference type="ARBA" id="ARBA00023163"/>
    </source>
</evidence>
<dbReference type="FunFam" id="3.40.190.290:FF:000001">
    <property type="entry name" value="Transcriptional regulator, LysR family"/>
    <property type="match status" value="1"/>
</dbReference>
<dbReference type="Proteomes" id="UP000494363">
    <property type="component" value="Unassembled WGS sequence"/>
</dbReference>
<gene>
    <name evidence="6" type="primary">dmlR_25</name>
    <name evidence="6" type="ORF">LMG29542_06267</name>
</gene>
<protein>
    <submittedName>
        <fullName evidence="6">HTH-type transcriptional regulator DmlR</fullName>
    </submittedName>
</protein>
<dbReference type="Pfam" id="PF00126">
    <property type="entry name" value="HTH_1"/>
    <property type="match status" value="1"/>
</dbReference>
<dbReference type="Pfam" id="PF03466">
    <property type="entry name" value="LysR_substrate"/>
    <property type="match status" value="1"/>
</dbReference>
<dbReference type="InterPro" id="IPR036390">
    <property type="entry name" value="WH_DNA-bd_sf"/>
</dbReference>
<reference evidence="6 7" key="1">
    <citation type="submission" date="2020-04" db="EMBL/GenBank/DDBJ databases">
        <authorList>
            <person name="De Canck E."/>
        </authorList>
    </citation>
    <scope>NUCLEOTIDE SEQUENCE [LARGE SCALE GENOMIC DNA]</scope>
    <source>
        <strain evidence="6 7">LMG 29542</strain>
    </source>
</reference>
<accession>A0A6J5EXZ5</accession>
<dbReference type="PROSITE" id="PS50931">
    <property type="entry name" value="HTH_LYSR"/>
    <property type="match status" value="1"/>
</dbReference>
<keyword evidence="2" id="KW-0805">Transcription regulation</keyword>
<dbReference type="Gene3D" id="1.10.10.10">
    <property type="entry name" value="Winged helix-like DNA-binding domain superfamily/Winged helix DNA-binding domain"/>
    <property type="match status" value="1"/>
</dbReference>
<dbReference type="EMBL" id="CADIKH010000044">
    <property type="protein sequence ID" value="CAB3770112.1"/>
    <property type="molecule type" value="Genomic_DNA"/>
</dbReference>
<evidence type="ECO:0000313" key="6">
    <source>
        <dbReference type="EMBL" id="CAB3770112.1"/>
    </source>
</evidence>
<dbReference type="PANTHER" id="PTHR30537">
    <property type="entry name" value="HTH-TYPE TRANSCRIPTIONAL REGULATOR"/>
    <property type="match status" value="1"/>
</dbReference>
<dbReference type="GO" id="GO:0043565">
    <property type="term" value="F:sequence-specific DNA binding"/>
    <property type="evidence" value="ECO:0007669"/>
    <property type="project" value="TreeGrafter"/>
</dbReference>
<dbReference type="GO" id="GO:0003700">
    <property type="term" value="F:DNA-binding transcription factor activity"/>
    <property type="evidence" value="ECO:0007669"/>
    <property type="project" value="InterPro"/>
</dbReference>
<evidence type="ECO:0000256" key="2">
    <source>
        <dbReference type="ARBA" id="ARBA00023015"/>
    </source>
</evidence>
<keyword evidence="7" id="KW-1185">Reference proteome</keyword>
<dbReference type="InterPro" id="IPR000847">
    <property type="entry name" value="LysR_HTH_N"/>
</dbReference>
<dbReference type="FunFam" id="1.10.10.10:FF:000001">
    <property type="entry name" value="LysR family transcriptional regulator"/>
    <property type="match status" value="1"/>
</dbReference>
<dbReference type="AlphaFoldDB" id="A0A6J5EXZ5"/>
<dbReference type="CDD" id="cd08422">
    <property type="entry name" value="PBP2_CrgA_like"/>
    <property type="match status" value="1"/>
</dbReference>
<name>A0A6J5EXZ5_9BURK</name>
<evidence type="ECO:0000256" key="3">
    <source>
        <dbReference type="ARBA" id="ARBA00023125"/>
    </source>
</evidence>
<dbReference type="InterPro" id="IPR005119">
    <property type="entry name" value="LysR_subst-bd"/>
</dbReference>
<dbReference type="SUPFAM" id="SSF53850">
    <property type="entry name" value="Periplasmic binding protein-like II"/>
    <property type="match status" value="1"/>
</dbReference>
<dbReference type="SUPFAM" id="SSF46785">
    <property type="entry name" value="Winged helix' DNA-binding domain"/>
    <property type="match status" value="1"/>
</dbReference>
<feature type="domain" description="HTH lysR-type" evidence="5">
    <location>
        <begin position="1"/>
        <end position="59"/>
    </location>
</feature>
<keyword evidence="4" id="KW-0804">Transcription</keyword>
<comment type="similarity">
    <text evidence="1">Belongs to the LysR transcriptional regulatory family.</text>
</comment>
<evidence type="ECO:0000256" key="1">
    <source>
        <dbReference type="ARBA" id="ARBA00009437"/>
    </source>
</evidence>
<dbReference type="RefSeq" id="WP_175231440.1">
    <property type="nucleotide sequence ID" value="NZ_CADIKH010000044.1"/>
</dbReference>
<dbReference type="InterPro" id="IPR058163">
    <property type="entry name" value="LysR-type_TF_proteobact-type"/>
</dbReference>